<dbReference type="InterPro" id="IPR015001">
    <property type="entry name" value="DUF1850"/>
</dbReference>
<feature type="chain" id="PRO_5046091135" evidence="1">
    <location>
        <begin position="21"/>
        <end position="134"/>
    </location>
</feature>
<evidence type="ECO:0000313" key="2">
    <source>
        <dbReference type="EMBL" id="QQP92220.1"/>
    </source>
</evidence>
<dbReference type="RefSeq" id="WP_201080909.1">
    <property type="nucleotide sequence ID" value="NZ_CP067420.1"/>
</dbReference>
<dbReference type="Proteomes" id="UP000595197">
    <property type="component" value="Chromosome"/>
</dbReference>
<accession>A0ABX7BF51</accession>
<sequence length="134" mass="14190">MPAPVTALCIALAGASAAGAPLARLPVEAFSLGWTHSVERIEWREDWRISDGRLLIEEARVRGSGAGMEVPEGAKLVDGSWVYRPGVPPLDRLDLANSGFTADYRICSAEGCRDLAVITGVADRPLTLFACPAG</sequence>
<gene>
    <name evidence="2" type="ORF">IGS68_13915</name>
</gene>
<proteinExistence type="predicted"/>
<keyword evidence="3" id="KW-1185">Reference proteome</keyword>
<organism evidence="2 3">
    <name type="scientific">Skermanella cutis</name>
    <dbReference type="NCBI Taxonomy" id="2775420"/>
    <lineage>
        <taxon>Bacteria</taxon>
        <taxon>Pseudomonadati</taxon>
        <taxon>Pseudomonadota</taxon>
        <taxon>Alphaproteobacteria</taxon>
        <taxon>Rhodospirillales</taxon>
        <taxon>Azospirillaceae</taxon>
        <taxon>Skermanella</taxon>
    </lineage>
</organism>
<feature type="signal peptide" evidence="1">
    <location>
        <begin position="1"/>
        <end position="20"/>
    </location>
</feature>
<dbReference type="Pfam" id="PF08905">
    <property type="entry name" value="DUF1850"/>
    <property type="match status" value="1"/>
</dbReference>
<keyword evidence="1" id="KW-0732">Signal</keyword>
<name>A0ABX7BF51_9PROT</name>
<evidence type="ECO:0000313" key="3">
    <source>
        <dbReference type="Proteomes" id="UP000595197"/>
    </source>
</evidence>
<protein>
    <submittedName>
        <fullName evidence="2">DUF1850 domain-containing protein</fullName>
    </submittedName>
</protein>
<evidence type="ECO:0000256" key="1">
    <source>
        <dbReference type="SAM" id="SignalP"/>
    </source>
</evidence>
<reference evidence="2" key="1">
    <citation type="submission" date="2021-02" db="EMBL/GenBank/DDBJ databases">
        <title>Skermanella TT6 skin isolate.</title>
        <authorList>
            <person name="Lee K."/>
            <person name="Ganzorig M."/>
        </authorList>
    </citation>
    <scope>NUCLEOTIDE SEQUENCE</scope>
    <source>
        <strain evidence="2">TT6</strain>
    </source>
</reference>
<dbReference type="EMBL" id="CP067420">
    <property type="protein sequence ID" value="QQP92220.1"/>
    <property type="molecule type" value="Genomic_DNA"/>
</dbReference>